<keyword evidence="3" id="KW-1185">Reference proteome</keyword>
<dbReference type="AlphaFoldDB" id="A0A1X6N542"/>
<evidence type="ECO:0000313" key="3">
    <source>
        <dbReference type="Proteomes" id="UP000194127"/>
    </source>
</evidence>
<sequence length="121" mass="13363">MLVRVSLDITTHGTLRATRCYASGYSERGSLREHICFFRPYHLPLHYSDVSRRSASLLLWCGGRSTPEPSAHARGSSPGVVPEKSLRSSTSRPAIGGPHSNADTVSSEFEEARRRALHTRT</sequence>
<organism evidence="2 3">
    <name type="scientific">Postia placenta MAD-698-R-SB12</name>
    <dbReference type="NCBI Taxonomy" id="670580"/>
    <lineage>
        <taxon>Eukaryota</taxon>
        <taxon>Fungi</taxon>
        <taxon>Dikarya</taxon>
        <taxon>Basidiomycota</taxon>
        <taxon>Agaricomycotina</taxon>
        <taxon>Agaricomycetes</taxon>
        <taxon>Polyporales</taxon>
        <taxon>Adustoporiaceae</taxon>
        <taxon>Rhodonia</taxon>
    </lineage>
</organism>
<evidence type="ECO:0000313" key="2">
    <source>
        <dbReference type="EMBL" id="OSX63725.1"/>
    </source>
</evidence>
<evidence type="ECO:0000256" key="1">
    <source>
        <dbReference type="SAM" id="MobiDB-lite"/>
    </source>
</evidence>
<gene>
    <name evidence="2" type="ORF">POSPLADRAFT_1055804</name>
</gene>
<dbReference type="GeneID" id="36325637"/>
<protein>
    <submittedName>
        <fullName evidence="2">Uncharacterized protein</fullName>
    </submittedName>
</protein>
<reference evidence="2 3" key="1">
    <citation type="submission" date="2017-04" db="EMBL/GenBank/DDBJ databases">
        <title>Genome Sequence of the Model Brown-Rot Fungus Postia placenta SB12.</title>
        <authorList>
            <consortium name="DOE Joint Genome Institute"/>
            <person name="Gaskell J."/>
            <person name="Kersten P."/>
            <person name="Larrondo L.F."/>
            <person name="Canessa P."/>
            <person name="Martinez D."/>
            <person name="Hibbett D."/>
            <person name="Schmoll M."/>
            <person name="Kubicek C.P."/>
            <person name="Martinez A.T."/>
            <person name="Yadav J."/>
            <person name="Master E."/>
            <person name="Magnuson J.K."/>
            <person name="James T."/>
            <person name="Yaver D."/>
            <person name="Berka R."/>
            <person name="Labutti K."/>
            <person name="Lipzen A."/>
            <person name="Aerts A."/>
            <person name="Barry K."/>
            <person name="Henrissat B."/>
            <person name="Blanchette R."/>
            <person name="Grigoriev I."/>
            <person name="Cullen D."/>
        </authorList>
    </citation>
    <scope>NUCLEOTIDE SEQUENCE [LARGE SCALE GENOMIC DNA]</scope>
    <source>
        <strain evidence="2 3">MAD-698-R-SB12</strain>
    </source>
</reference>
<proteinExistence type="predicted"/>
<dbReference type="EMBL" id="KZ110595">
    <property type="protein sequence ID" value="OSX63725.1"/>
    <property type="molecule type" value="Genomic_DNA"/>
</dbReference>
<name>A0A1X6N542_9APHY</name>
<dbReference type="Proteomes" id="UP000194127">
    <property type="component" value="Unassembled WGS sequence"/>
</dbReference>
<dbReference type="RefSeq" id="XP_024340519.1">
    <property type="nucleotide sequence ID" value="XM_024480687.1"/>
</dbReference>
<accession>A0A1X6N542</accession>
<feature type="region of interest" description="Disordered" evidence="1">
    <location>
        <begin position="66"/>
        <end position="121"/>
    </location>
</feature>